<keyword evidence="1" id="KW-1133">Transmembrane helix</keyword>
<evidence type="ECO:0000313" key="3">
    <source>
        <dbReference type="Proteomes" id="UP000307657"/>
    </source>
</evidence>
<name>A0A4U0ESM6_9FLAO</name>
<dbReference type="AlphaFoldDB" id="A0A4U0ESM6"/>
<protein>
    <submittedName>
        <fullName evidence="2">Uncharacterized protein</fullName>
    </submittedName>
</protein>
<reference evidence="2 3" key="1">
    <citation type="submission" date="2019-04" db="EMBL/GenBank/DDBJ databases">
        <title>Lacinutrix sp. nov., isolated from marine water.</title>
        <authorList>
            <person name="Kim W."/>
        </authorList>
    </citation>
    <scope>NUCLEOTIDE SEQUENCE [LARGE SCALE GENOMIC DNA]</scope>
    <source>
        <strain evidence="2 3">CAU 1491</strain>
    </source>
</reference>
<dbReference type="RefSeq" id="WP_136843919.1">
    <property type="nucleotide sequence ID" value="NZ_SUPL01000005.1"/>
</dbReference>
<comment type="caution">
    <text evidence="2">The sequence shown here is derived from an EMBL/GenBank/DDBJ whole genome shotgun (WGS) entry which is preliminary data.</text>
</comment>
<feature type="transmembrane region" description="Helical" evidence="1">
    <location>
        <begin position="30"/>
        <end position="49"/>
    </location>
</feature>
<evidence type="ECO:0000256" key="1">
    <source>
        <dbReference type="SAM" id="Phobius"/>
    </source>
</evidence>
<organism evidence="2 3">
    <name type="scientific">Pontimicrobium aquaticum</name>
    <dbReference type="NCBI Taxonomy" id="2565367"/>
    <lineage>
        <taxon>Bacteria</taxon>
        <taxon>Pseudomonadati</taxon>
        <taxon>Bacteroidota</taxon>
        <taxon>Flavobacteriia</taxon>
        <taxon>Flavobacteriales</taxon>
        <taxon>Flavobacteriaceae</taxon>
        <taxon>Pontimicrobium</taxon>
    </lineage>
</organism>
<keyword evidence="1" id="KW-0812">Transmembrane</keyword>
<dbReference type="Proteomes" id="UP000307657">
    <property type="component" value="Unassembled WGS sequence"/>
</dbReference>
<sequence>MSKNLPEQQPSEEIDLGQLFKLIGNAFERFFRFIGSIFNAFFLAFVWVVFFTKKHVLKLVVAGVIGVVLGIVKQKTEVPVYKSTIVVKQNYNTGQHLYNTIEHYNSLLAEKDSISISQLLQIEPHEANMLQEFELESVLSENQKMELFNEYTEGLDSVIAQTVTFKDFISNSNEFEHSFQKITLLSKEKNNFKKILKQIVTNVSSNEFFKNEQKKDLNELNRREEIINESLRKSDSLQKVYREVLEKSAEKVAGGTTSITFEGADDKSVTKEFELYKNDIELGRELVEINREKENASEILEVVSIQNDKGTISNASKLFGLETSWTISLTIKIVLALYLVLLLLEFLKFLERYKDKVQ</sequence>
<keyword evidence="3" id="KW-1185">Reference proteome</keyword>
<keyword evidence="1" id="KW-0472">Membrane</keyword>
<proteinExistence type="predicted"/>
<feature type="transmembrane region" description="Helical" evidence="1">
    <location>
        <begin position="325"/>
        <end position="347"/>
    </location>
</feature>
<accession>A0A4U0ESM6</accession>
<dbReference type="EMBL" id="SUPL01000005">
    <property type="protein sequence ID" value="TJY34777.1"/>
    <property type="molecule type" value="Genomic_DNA"/>
</dbReference>
<gene>
    <name evidence="2" type="ORF">E5167_10745</name>
</gene>
<evidence type="ECO:0000313" key="2">
    <source>
        <dbReference type="EMBL" id="TJY34777.1"/>
    </source>
</evidence>
<dbReference type="OrthoDB" id="1452530at2"/>